<evidence type="ECO:0000313" key="2">
    <source>
        <dbReference type="Proteomes" id="UP001232148"/>
    </source>
</evidence>
<dbReference type="AlphaFoldDB" id="A0AAD9HB48"/>
<sequence>MFNHIRDRLAPLPRPSPIFSNPSGHYIGLEAIERQGRNNGDPAFRLGRARCMAIRQQDQLHSDRSRLLEEQKEDSLALEAEFDGLVQESLGEYQSNVQSLGGDPRSDGDFLKARKFAKKLQRRIKNIQDQRSDCRTWLNLWFDQMANQCLDSLRREWVACDYCCDYPFWGDEMAPNAEPRHRAGTEIREEEATGNCVFYAEDSGVTSAGC</sequence>
<keyword evidence="2" id="KW-1185">Reference proteome</keyword>
<gene>
    <name evidence="1" type="ORF">LX32DRAFT_69576</name>
</gene>
<proteinExistence type="predicted"/>
<reference evidence="1" key="1">
    <citation type="submission" date="2021-06" db="EMBL/GenBank/DDBJ databases">
        <title>Comparative genomics, transcriptomics and evolutionary studies reveal genomic signatures of adaptation to plant cell wall in hemibiotrophic fungi.</title>
        <authorList>
            <consortium name="DOE Joint Genome Institute"/>
            <person name="Baroncelli R."/>
            <person name="Diaz J.F."/>
            <person name="Benocci T."/>
            <person name="Peng M."/>
            <person name="Battaglia E."/>
            <person name="Haridas S."/>
            <person name="Andreopoulos W."/>
            <person name="Labutti K."/>
            <person name="Pangilinan J."/>
            <person name="Floch G.L."/>
            <person name="Makela M.R."/>
            <person name="Henrissat B."/>
            <person name="Grigoriev I.V."/>
            <person name="Crouch J.A."/>
            <person name="De Vries R.P."/>
            <person name="Sukno S.A."/>
            <person name="Thon M.R."/>
        </authorList>
    </citation>
    <scope>NUCLEOTIDE SEQUENCE</scope>
    <source>
        <strain evidence="1">MAFF235873</strain>
    </source>
</reference>
<name>A0AAD9HB48_9PEZI</name>
<dbReference type="EMBL" id="MU842945">
    <property type="protein sequence ID" value="KAK2025097.1"/>
    <property type="molecule type" value="Genomic_DNA"/>
</dbReference>
<organism evidence="1 2">
    <name type="scientific">Colletotrichum zoysiae</name>
    <dbReference type="NCBI Taxonomy" id="1216348"/>
    <lineage>
        <taxon>Eukaryota</taxon>
        <taxon>Fungi</taxon>
        <taxon>Dikarya</taxon>
        <taxon>Ascomycota</taxon>
        <taxon>Pezizomycotina</taxon>
        <taxon>Sordariomycetes</taxon>
        <taxon>Hypocreomycetidae</taxon>
        <taxon>Glomerellales</taxon>
        <taxon>Glomerellaceae</taxon>
        <taxon>Colletotrichum</taxon>
        <taxon>Colletotrichum graminicola species complex</taxon>
    </lineage>
</organism>
<evidence type="ECO:0000313" key="1">
    <source>
        <dbReference type="EMBL" id="KAK2025097.1"/>
    </source>
</evidence>
<comment type="caution">
    <text evidence="1">The sequence shown here is derived from an EMBL/GenBank/DDBJ whole genome shotgun (WGS) entry which is preliminary data.</text>
</comment>
<protein>
    <submittedName>
        <fullName evidence="1">Uncharacterized protein</fullName>
    </submittedName>
</protein>
<accession>A0AAD9HB48</accession>
<dbReference type="Proteomes" id="UP001232148">
    <property type="component" value="Unassembled WGS sequence"/>
</dbReference>